<feature type="region of interest" description="Disordered" evidence="1">
    <location>
        <begin position="39"/>
        <end position="88"/>
    </location>
</feature>
<dbReference type="EMBL" id="RWJN01000273">
    <property type="protein sequence ID" value="TCD63814.1"/>
    <property type="molecule type" value="Genomic_DNA"/>
</dbReference>
<accession>A0A4R0RN93</accession>
<evidence type="ECO:0000256" key="1">
    <source>
        <dbReference type="SAM" id="MobiDB-lite"/>
    </source>
</evidence>
<comment type="caution">
    <text evidence="2">The sequence shown here is derived from an EMBL/GenBank/DDBJ whole genome shotgun (WGS) entry which is preliminary data.</text>
</comment>
<evidence type="ECO:0000313" key="3">
    <source>
        <dbReference type="Proteomes" id="UP000292702"/>
    </source>
</evidence>
<organism evidence="2 3">
    <name type="scientific">Steccherinum ochraceum</name>
    <dbReference type="NCBI Taxonomy" id="92696"/>
    <lineage>
        <taxon>Eukaryota</taxon>
        <taxon>Fungi</taxon>
        <taxon>Dikarya</taxon>
        <taxon>Basidiomycota</taxon>
        <taxon>Agaricomycotina</taxon>
        <taxon>Agaricomycetes</taxon>
        <taxon>Polyporales</taxon>
        <taxon>Steccherinaceae</taxon>
        <taxon>Steccherinum</taxon>
    </lineage>
</organism>
<dbReference type="AlphaFoldDB" id="A0A4R0RN93"/>
<keyword evidence="3" id="KW-1185">Reference proteome</keyword>
<sequence length="224" mass="24547">MQTELSTFSLTVPKGTSEAVRLILPIFDQRGTSFPYHKQAVRERSEAPESNLENVKNDGRGSEVGSDDLSQPPSSRKTSEQGAAIASASVAASSGGSLHAAPPPFVMVREEVPMQSPGLQGVIGYFEVYVQTIPQTPPLDHQLIGLRPYDLCIYSTQDKKRAIWRYEPNTSSTPGSNWMLLEEGALYDVPGHEDVQRICRITSAGKPSYVKSTNVKSNNTRRPQ</sequence>
<name>A0A4R0RN93_9APHY</name>
<dbReference type="Proteomes" id="UP000292702">
    <property type="component" value="Unassembled WGS sequence"/>
</dbReference>
<protein>
    <submittedName>
        <fullName evidence="2">Uncharacterized protein</fullName>
    </submittedName>
</protein>
<gene>
    <name evidence="2" type="ORF">EIP91_004909</name>
</gene>
<evidence type="ECO:0000313" key="2">
    <source>
        <dbReference type="EMBL" id="TCD63814.1"/>
    </source>
</evidence>
<reference evidence="2 3" key="1">
    <citation type="submission" date="2018-11" db="EMBL/GenBank/DDBJ databases">
        <title>Genome assembly of Steccherinum ochraceum LE-BIN_3174, the white-rot fungus of the Steccherinaceae family (The Residual Polyporoid clade, Polyporales, Basidiomycota).</title>
        <authorList>
            <person name="Fedorova T.V."/>
            <person name="Glazunova O.A."/>
            <person name="Landesman E.O."/>
            <person name="Moiseenko K.V."/>
            <person name="Psurtseva N.V."/>
            <person name="Savinova O.S."/>
            <person name="Shakhova N.V."/>
            <person name="Tyazhelova T.V."/>
            <person name="Vasina D.V."/>
        </authorList>
    </citation>
    <scope>NUCLEOTIDE SEQUENCE [LARGE SCALE GENOMIC DNA]</scope>
    <source>
        <strain evidence="2 3">LE-BIN_3174</strain>
    </source>
</reference>
<proteinExistence type="predicted"/>